<dbReference type="AlphaFoldDB" id="A0AAV8YW73"/>
<dbReference type="EMBL" id="JAPWTK010000040">
    <property type="protein sequence ID" value="KAJ8955183.1"/>
    <property type="molecule type" value="Genomic_DNA"/>
</dbReference>
<gene>
    <name evidence="2" type="ORF">NQ318_009079</name>
</gene>
<keyword evidence="3" id="KW-1185">Reference proteome</keyword>
<dbReference type="InterPro" id="IPR036397">
    <property type="entry name" value="RNaseH_sf"/>
</dbReference>
<evidence type="ECO:0000313" key="3">
    <source>
        <dbReference type="Proteomes" id="UP001162162"/>
    </source>
</evidence>
<dbReference type="Proteomes" id="UP001162162">
    <property type="component" value="Unassembled WGS sequence"/>
</dbReference>
<sequence>MRFNDSFLAVIELGIQVQMGGYKRKTDRTLRFTPELMEKIRDKLRKGESKRSIAKDLGVAESSLRKRLKSNTIPTSLGRFRPTFSVEIQEALATHIRKLNKLFYGITLKELQSIAYQFAEQAKKKYGIQARSIFNMDETGMLTVPNKIPKVLAPKGQRNVGKVVSGERGTLITAVCCANAAGFYVPPALIFPRKREKKELLHGAPTGTILMVSDTGFFNTDLFLKWLQHFNEYVRPSNDNPVLLLLDNHSSHISLPAITFCRSNGIHLLSIPPHSSHKLQPLDVGFFGPLKNSYAQEADKWMVCNPGKTITQCEVATLFGNAYNRVASLDLLECGRIIQIHLGEEEFCPVAVTDQPANVEIVLEDVELLQQLTTPTTPRVLAICETNVTAATGMEELLIETPKVGAAVDSEYPSTASLTAPETLKAPSDVGDDTVSIAIDGDNYTVMIPHPPPPLGQNFKSPLQNICSNENPGPSSPFLATLESIRPTPKCNRNDAKRKEDLQKNLRFRQARLIKMT</sequence>
<reference evidence="2" key="1">
    <citation type="journal article" date="2023" name="Insect Mol. Biol.">
        <title>Genome sequencing provides insights into the evolution of gene families encoding plant cell wall-degrading enzymes in longhorned beetles.</title>
        <authorList>
            <person name="Shin N.R."/>
            <person name="Okamura Y."/>
            <person name="Kirsch R."/>
            <person name="Pauchet Y."/>
        </authorList>
    </citation>
    <scope>NUCLEOTIDE SEQUENCE</scope>
    <source>
        <strain evidence="2">AMC_N1</strain>
    </source>
</reference>
<protein>
    <recommendedName>
        <fullName evidence="1">DDE-1 domain-containing protein</fullName>
    </recommendedName>
</protein>
<dbReference type="Pfam" id="PF03184">
    <property type="entry name" value="DDE_1"/>
    <property type="match status" value="1"/>
</dbReference>
<dbReference type="GO" id="GO:0003677">
    <property type="term" value="F:DNA binding"/>
    <property type="evidence" value="ECO:0007669"/>
    <property type="project" value="TreeGrafter"/>
</dbReference>
<dbReference type="Gene3D" id="3.30.420.10">
    <property type="entry name" value="Ribonuclease H-like superfamily/Ribonuclease H"/>
    <property type="match status" value="1"/>
</dbReference>
<dbReference type="GO" id="GO:0005634">
    <property type="term" value="C:nucleus"/>
    <property type="evidence" value="ECO:0007669"/>
    <property type="project" value="TreeGrafter"/>
</dbReference>
<accession>A0AAV8YW73</accession>
<organism evidence="2 3">
    <name type="scientific">Aromia moschata</name>
    <dbReference type="NCBI Taxonomy" id="1265417"/>
    <lineage>
        <taxon>Eukaryota</taxon>
        <taxon>Metazoa</taxon>
        <taxon>Ecdysozoa</taxon>
        <taxon>Arthropoda</taxon>
        <taxon>Hexapoda</taxon>
        <taxon>Insecta</taxon>
        <taxon>Pterygota</taxon>
        <taxon>Neoptera</taxon>
        <taxon>Endopterygota</taxon>
        <taxon>Coleoptera</taxon>
        <taxon>Polyphaga</taxon>
        <taxon>Cucujiformia</taxon>
        <taxon>Chrysomeloidea</taxon>
        <taxon>Cerambycidae</taxon>
        <taxon>Cerambycinae</taxon>
        <taxon>Callichromatini</taxon>
        <taxon>Aromia</taxon>
    </lineage>
</organism>
<proteinExistence type="predicted"/>
<dbReference type="PANTHER" id="PTHR19303">
    <property type="entry name" value="TRANSPOSON"/>
    <property type="match status" value="1"/>
</dbReference>
<evidence type="ECO:0000259" key="1">
    <source>
        <dbReference type="Pfam" id="PF03184"/>
    </source>
</evidence>
<evidence type="ECO:0000313" key="2">
    <source>
        <dbReference type="EMBL" id="KAJ8955183.1"/>
    </source>
</evidence>
<comment type="caution">
    <text evidence="2">The sequence shown here is derived from an EMBL/GenBank/DDBJ whole genome shotgun (WGS) entry which is preliminary data.</text>
</comment>
<dbReference type="PANTHER" id="PTHR19303:SF71">
    <property type="entry name" value="ZINC FINGER PHD-TYPE DOMAIN-CONTAINING PROTEIN"/>
    <property type="match status" value="1"/>
</dbReference>
<feature type="domain" description="DDE-1" evidence="1">
    <location>
        <begin position="172"/>
        <end position="305"/>
    </location>
</feature>
<name>A0AAV8YW73_9CUCU</name>
<dbReference type="Gene3D" id="1.10.10.60">
    <property type="entry name" value="Homeodomain-like"/>
    <property type="match status" value="1"/>
</dbReference>
<dbReference type="InterPro" id="IPR004875">
    <property type="entry name" value="DDE_SF_endonuclease_dom"/>
</dbReference>
<dbReference type="InterPro" id="IPR050863">
    <property type="entry name" value="CenT-Element_Derived"/>
</dbReference>